<evidence type="ECO:0000313" key="3">
    <source>
        <dbReference type="EMBL" id="KAA6349983.1"/>
    </source>
</evidence>
<gene>
    <name evidence="2" type="ORF">EZS27_002620</name>
    <name evidence="3" type="ORF">EZS27_002672</name>
</gene>
<proteinExistence type="predicted"/>
<dbReference type="EMBL" id="SNRY01000036">
    <property type="protein sequence ID" value="KAA6349983.1"/>
    <property type="molecule type" value="Genomic_DNA"/>
</dbReference>
<dbReference type="SUPFAM" id="SSF46955">
    <property type="entry name" value="Putative DNA-binding domain"/>
    <property type="match status" value="1"/>
</dbReference>
<dbReference type="GO" id="GO:0003677">
    <property type="term" value="F:DNA binding"/>
    <property type="evidence" value="ECO:0007669"/>
    <property type="project" value="InterPro"/>
</dbReference>
<dbReference type="InterPro" id="IPR036594">
    <property type="entry name" value="Meth_synthase_dom"/>
</dbReference>
<dbReference type="AlphaFoldDB" id="A0A5J4SXC1"/>
<dbReference type="Gene3D" id="1.10.1660.10">
    <property type="match status" value="1"/>
</dbReference>
<dbReference type="GO" id="GO:0006355">
    <property type="term" value="P:regulation of DNA-templated transcription"/>
    <property type="evidence" value="ECO:0007669"/>
    <property type="project" value="InterPro"/>
</dbReference>
<organism evidence="3">
    <name type="scientific">termite gut metagenome</name>
    <dbReference type="NCBI Taxonomy" id="433724"/>
    <lineage>
        <taxon>unclassified sequences</taxon>
        <taxon>metagenomes</taxon>
        <taxon>organismal metagenomes</taxon>
    </lineage>
</organism>
<dbReference type="InterPro" id="IPR000551">
    <property type="entry name" value="MerR-type_HTH_dom"/>
</dbReference>
<reference evidence="3" key="1">
    <citation type="submission" date="2019-03" db="EMBL/GenBank/DDBJ databases">
        <title>Single cell metagenomics reveals metabolic interactions within the superorganism composed of flagellate Streblomastix strix and complex community of Bacteroidetes bacteria on its surface.</title>
        <authorList>
            <person name="Treitli S.C."/>
            <person name="Kolisko M."/>
            <person name="Husnik F."/>
            <person name="Keeling P."/>
            <person name="Hampl V."/>
        </authorList>
    </citation>
    <scope>NUCLEOTIDE SEQUENCE</scope>
    <source>
        <strain evidence="3">STM</strain>
    </source>
</reference>
<dbReference type="Pfam" id="PF13411">
    <property type="entry name" value="MerR_1"/>
    <property type="match status" value="1"/>
</dbReference>
<dbReference type="InterPro" id="IPR009061">
    <property type="entry name" value="DNA-bd_dom_put_sf"/>
</dbReference>
<name>A0A5J4SXC1_9ZZZZ</name>
<dbReference type="SUPFAM" id="SSF47644">
    <property type="entry name" value="Methionine synthase domain"/>
    <property type="match status" value="1"/>
</dbReference>
<protein>
    <recommendedName>
        <fullName evidence="1">HTH merR-type domain-containing protein</fullName>
    </recommendedName>
</protein>
<accession>A0A5J4SXC1</accession>
<evidence type="ECO:0000313" key="2">
    <source>
        <dbReference type="EMBL" id="KAA6349931.1"/>
    </source>
</evidence>
<dbReference type="EMBL" id="SNRY01000036">
    <property type="protein sequence ID" value="KAA6349931.1"/>
    <property type="molecule type" value="Genomic_DNA"/>
</dbReference>
<evidence type="ECO:0000259" key="1">
    <source>
        <dbReference type="Pfam" id="PF13411"/>
    </source>
</evidence>
<comment type="caution">
    <text evidence="3">The sequence shown here is derived from an EMBL/GenBank/DDBJ whole genome shotgun (WGS) entry which is preliminary data.</text>
</comment>
<sequence>MPRLPPAYERLRALPHTSFPESVLETYLNRLHCNVRRYSQSLFRVLLPITPIRQAISNRVGELFGEGKMFLPQVVKGTRSYHKEDVETIGLIYYLVKEKGMTLPGARQKLKDNRESTLRNYEVITRLNGIKAELLAIKTELDKASIENE</sequence>
<feature type="domain" description="HTH merR-type" evidence="1">
    <location>
        <begin position="72"/>
        <end position="111"/>
    </location>
</feature>